<organism evidence="1 2">
    <name type="scientific">Paraflavitalea soli</name>
    <dbReference type="NCBI Taxonomy" id="2315862"/>
    <lineage>
        <taxon>Bacteria</taxon>
        <taxon>Pseudomonadati</taxon>
        <taxon>Bacteroidota</taxon>
        <taxon>Chitinophagia</taxon>
        <taxon>Chitinophagales</taxon>
        <taxon>Chitinophagaceae</taxon>
        <taxon>Paraflavitalea</taxon>
    </lineage>
</organism>
<accession>A0A3B7MK96</accession>
<gene>
    <name evidence="1" type="ORF">D3H65_11720</name>
</gene>
<dbReference type="OrthoDB" id="654858at2"/>
<reference evidence="1 2" key="1">
    <citation type="submission" date="2018-09" db="EMBL/GenBank/DDBJ databases">
        <title>Genome sequencing of strain 6GH32-13.</title>
        <authorList>
            <person name="Weon H.-Y."/>
            <person name="Heo J."/>
            <person name="Kwon S.-W."/>
        </authorList>
    </citation>
    <scope>NUCLEOTIDE SEQUENCE [LARGE SCALE GENOMIC DNA]</scope>
    <source>
        <strain evidence="1 2">5GH32-13</strain>
    </source>
</reference>
<sequence length="226" mass="25287">MHMHIHHKTCLLAGVIALVVLAGCKKDDTYYNYDKETSVFNGNSYEYLQKGGGLFDSMLLVINRCTGLKDSLVRGKVTLFAINNNSFNLAMKNLNLRRATMVPARPPLSLATLDSTQLDTLTCRYILSDLYATDRVVNNADGIQAPAIKYGYRMNLLYERINAAGYQGGGPQQLFFSDPKQTPFEVFWVTTKTQIVNVKTTNGIVHVLSSGHDFGFGNEFVERMNR</sequence>
<protein>
    <recommendedName>
        <fullName evidence="3">FAS1 domain-containing protein</fullName>
    </recommendedName>
</protein>
<dbReference type="EMBL" id="CP032157">
    <property type="protein sequence ID" value="AXY74608.1"/>
    <property type="molecule type" value="Genomic_DNA"/>
</dbReference>
<proteinExistence type="predicted"/>
<evidence type="ECO:0008006" key="3">
    <source>
        <dbReference type="Google" id="ProtNLM"/>
    </source>
</evidence>
<dbReference type="Proteomes" id="UP000263900">
    <property type="component" value="Chromosome"/>
</dbReference>
<keyword evidence="2" id="KW-1185">Reference proteome</keyword>
<dbReference type="KEGG" id="pseg:D3H65_11720"/>
<dbReference type="AlphaFoldDB" id="A0A3B7MK96"/>
<name>A0A3B7MK96_9BACT</name>
<evidence type="ECO:0000313" key="2">
    <source>
        <dbReference type="Proteomes" id="UP000263900"/>
    </source>
</evidence>
<evidence type="ECO:0000313" key="1">
    <source>
        <dbReference type="EMBL" id="AXY74608.1"/>
    </source>
</evidence>